<evidence type="ECO:0000259" key="1">
    <source>
        <dbReference type="Pfam" id="PF13966"/>
    </source>
</evidence>
<dbReference type="Gramene" id="A04p07410.2_BraZ1">
    <property type="protein sequence ID" value="A04p07410.2_BraZ1.CDS"/>
    <property type="gene ID" value="A04g07410.2_BraZ1"/>
</dbReference>
<organism evidence="3">
    <name type="scientific">Brassica campestris</name>
    <name type="common">Field mustard</name>
    <dbReference type="NCBI Taxonomy" id="3711"/>
    <lineage>
        <taxon>Eukaryota</taxon>
        <taxon>Viridiplantae</taxon>
        <taxon>Streptophyta</taxon>
        <taxon>Embryophyta</taxon>
        <taxon>Tracheophyta</taxon>
        <taxon>Spermatophyta</taxon>
        <taxon>Magnoliopsida</taxon>
        <taxon>eudicotyledons</taxon>
        <taxon>Gunneridae</taxon>
        <taxon>Pentapetalae</taxon>
        <taxon>rosids</taxon>
        <taxon>malvids</taxon>
        <taxon>Brassicales</taxon>
        <taxon>Brassicaceae</taxon>
        <taxon>Brassiceae</taxon>
        <taxon>Brassica</taxon>
    </lineage>
</organism>
<reference evidence="3" key="1">
    <citation type="submission" date="2018-11" db="EMBL/GenBank/DDBJ databases">
        <authorList>
            <consortium name="Genoscope - CEA"/>
            <person name="William W."/>
        </authorList>
    </citation>
    <scope>NUCLEOTIDE SEQUENCE</scope>
</reference>
<dbReference type="Pfam" id="PF13966">
    <property type="entry name" value="zf-RVT"/>
    <property type="match status" value="1"/>
</dbReference>
<dbReference type="EMBL" id="LR031576">
    <property type="protein sequence ID" value="VDD11261.1"/>
    <property type="molecule type" value="Genomic_DNA"/>
</dbReference>
<dbReference type="InterPro" id="IPR026960">
    <property type="entry name" value="RVT-Znf"/>
</dbReference>
<dbReference type="EMBL" id="LS974620">
    <property type="protein sequence ID" value="CAG7905840.1"/>
    <property type="molecule type" value="Genomic_DNA"/>
</dbReference>
<evidence type="ECO:0000313" key="3">
    <source>
        <dbReference type="EMBL" id="VDD11261.1"/>
    </source>
</evidence>
<protein>
    <recommendedName>
        <fullName evidence="1">Reverse transcriptase zinc-binding domain-containing protein</fullName>
    </recommendedName>
</protein>
<dbReference type="AlphaFoldDB" id="A0A3P6CMG7"/>
<evidence type="ECO:0000313" key="2">
    <source>
        <dbReference type="EMBL" id="CAG7905840.1"/>
    </source>
</evidence>
<proteinExistence type="predicted"/>
<feature type="domain" description="Reverse transcriptase zinc-binding" evidence="1">
    <location>
        <begin position="48"/>
        <end position="77"/>
    </location>
</feature>
<dbReference type="Proteomes" id="UP000694005">
    <property type="component" value="Chromosome A04"/>
</dbReference>
<gene>
    <name evidence="3" type="ORF">BRAA04T16374Z</name>
    <name evidence="2" type="ORF">BRAPAZ1V2_A04P07410.2</name>
</gene>
<name>A0A3P6CMG7_BRACM</name>
<accession>A0A3P6CMG7</accession>
<sequence>MIKMFSNQTSQLPRLGTTCELKRANSHGIVLCGSLRPYPDSPSWFGTGSEQGCVYCGEKDESRDHLFFSCPYTFTVWMNELRRHGGVCASVDMTTKVIRKLVKKPYLFIEVYG</sequence>